<evidence type="ECO:0000313" key="3">
    <source>
        <dbReference type="Proteomes" id="UP000003561"/>
    </source>
</evidence>
<dbReference type="Proteomes" id="UP000003561">
    <property type="component" value="Unassembled WGS sequence"/>
</dbReference>
<dbReference type="RefSeq" id="WP_007884540.1">
    <property type="nucleotide sequence ID" value="NZ_ACFY01000057.1"/>
</dbReference>
<feature type="domain" description="PoNi N-terminal" evidence="1">
    <location>
        <begin position="2"/>
        <end position="109"/>
    </location>
</feature>
<protein>
    <recommendedName>
        <fullName evidence="1">PoNi N-terminal domain-containing protein</fullName>
    </recommendedName>
</protein>
<reference evidence="2 3" key="2">
    <citation type="submission" date="2009-03" db="EMBL/GenBank/DDBJ databases">
        <title>Draft genome sequence of Roseburia inulinivorans (DSM 16841).</title>
        <authorList>
            <person name="Sudarsanam P."/>
            <person name="Ley R."/>
            <person name="Guruge J."/>
            <person name="Turnbaugh P.J."/>
            <person name="Mahowald M."/>
            <person name="Liep D."/>
            <person name="Gordon J."/>
        </authorList>
    </citation>
    <scope>NUCLEOTIDE SEQUENCE [LARGE SCALE GENOMIC DNA]</scope>
    <source>
        <strain evidence="2 3">DSM 16841</strain>
    </source>
</reference>
<proteinExistence type="predicted"/>
<dbReference type="EMBL" id="ACFY01000057">
    <property type="protein sequence ID" value="EEG94699.1"/>
    <property type="molecule type" value="Genomic_DNA"/>
</dbReference>
<sequence length="113" mass="13376">MRDKIKDIEYFNTFINEDLARVKKFSDKLENGEVKEDRILPVKSKVHDLKLGIMIAGYSKGDELTLLEEEYLDLLAEWEEVWEPEYYNKNLKMISLGILFQVDRAFVKKVKIC</sequence>
<reference evidence="2 3" key="1">
    <citation type="submission" date="2009-02" db="EMBL/GenBank/DDBJ databases">
        <authorList>
            <person name="Fulton L."/>
            <person name="Clifton S."/>
            <person name="Fulton B."/>
            <person name="Xu J."/>
            <person name="Minx P."/>
            <person name="Pepin K.H."/>
            <person name="Johnson M."/>
            <person name="Bhonagiri V."/>
            <person name="Nash W.E."/>
            <person name="Mardis E.R."/>
            <person name="Wilson R.K."/>
        </authorList>
    </citation>
    <scope>NUCLEOTIDE SEQUENCE [LARGE SCALE GENOMIC DNA]</scope>
    <source>
        <strain evidence="2 3">DSM 16841</strain>
    </source>
</reference>
<dbReference type="Pfam" id="PF08928">
    <property type="entry name" value="PoNi_N"/>
    <property type="match status" value="1"/>
</dbReference>
<evidence type="ECO:0000259" key="1">
    <source>
        <dbReference type="Pfam" id="PF08928"/>
    </source>
</evidence>
<organism evidence="2 3">
    <name type="scientific">Roseburia inulinivorans DSM 16841</name>
    <dbReference type="NCBI Taxonomy" id="622312"/>
    <lineage>
        <taxon>Bacteria</taxon>
        <taxon>Bacillati</taxon>
        <taxon>Bacillota</taxon>
        <taxon>Clostridia</taxon>
        <taxon>Lachnospirales</taxon>
        <taxon>Lachnospiraceae</taxon>
        <taxon>Roseburia</taxon>
    </lineage>
</organism>
<accession>C0FRM4</accession>
<evidence type="ECO:0000313" key="2">
    <source>
        <dbReference type="EMBL" id="EEG94699.1"/>
    </source>
</evidence>
<dbReference type="InterPro" id="IPR015024">
    <property type="entry name" value="PoNi_N"/>
</dbReference>
<gene>
    <name evidence="2" type="ORF">ROSEINA2194_01380</name>
</gene>
<name>C0FRM4_9FIRM</name>
<comment type="caution">
    <text evidence="2">The sequence shown here is derived from an EMBL/GenBank/DDBJ whole genome shotgun (WGS) entry which is preliminary data.</text>
</comment>
<dbReference type="AlphaFoldDB" id="C0FRM4"/>